<keyword evidence="3" id="KW-1185">Reference proteome</keyword>
<feature type="compositionally biased region" description="Basic and acidic residues" evidence="1">
    <location>
        <begin position="53"/>
        <end position="67"/>
    </location>
</feature>
<organism evidence="2 3">
    <name type="scientific">Epichloe festucae (strain Fl1)</name>
    <dbReference type="NCBI Taxonomy" id="877507"/>
    <lineage>
        <taxon>Eukaryota</taxon>
        <taxon>Fungi</taxon>
        <taxon>Dikarya</taxon>
        <taxon>Ascomycota</taxon>
        <taxon>Pezizomycotina</taxon>
        <taxon>Sordariomycetes</taxon>
        <taxon>Hypocreomycetidae</taxon>
        <taxon>Hypocreales</taxon>
        <taxon>Clavicipitaceae</taxon>
        <taxon>Epichloe</taxon>
    </lineage>
</organism>
<proteinExistence type="predicted"/>
<dbReference type="Proteomes" id="UP000594364">
    <property type="component" value="Chromosome 4"/>
</dbReference>
<evidence type="ECO:0000313" key="2">
    <source>
        <dbReference type="EMBL" id="QPH06200.1"/>
    </source>
</evidence>
<evidence type="ECO:0000256" key="1">
    <source>
        <dbReference type="SAM" id="MobiDB-lite"/>
    </source>
</evidence>
<gene>
    <name evidence="2" type="ORF">C2857_004520</name>
</gene>
<reference evidence="2 3" key="1">
    <citation type="journal article" date="2018" name="PLoS Genet.">
        <title>Repeat elements organise 3D genome structure and mediate transcription in the filamentous fungus Epichloe festucae.</title>
        <authorList>
            <person name="Winter D.J."/>
            <person name="Ganley A.R.D."/>
            <person name="Young C.A."/>
            <person name="Liachko I."/>
            <person name="Schardl C.L."/>
            <person name="Dupont P.Y."/>
            <person name="Berry D."/>
            <person name="Ram A."/>
            <person name="Scott B."/>
            <person name="Cox M.P."/>
        </authorList>
    </citation>
    <scope>NUCLEOTIDE SEQUENCE [LARGE SCALE GENOMIC DNA]</scope>
    <source>
        <strain evidence="2 3">Fl1</strain>
    </source>
</reference>
<dbReference type="EMBL" id="CP031388">
    <property type="protein sequence ID" value="QPH06200.1"/>
    <property type="molecule type" value="Genomic_DNA"/>
</dbReference>
<protein>
    <submittedName>
        <fullName evidence="2">Uncharacterized protein</fullName>
    </submittedName>
</protein>
<evidence type="ECO:0000313" key="3">
    <source>
        <dbReference type="Proteomes" id="UP000594364"/>
    </source>
</evidence>
<feature type="region of interest" description="Disordered" evidence="1">
    <location>
        <begin position="46"/>
        <end position="68"/>
    </location>
</feature>
<name>A0A7S9KV43_EPIFF</name>
<feature type="compositionally biased region" description="Polar residues" evidence="1">
    <location>
        <begin position="93"/>
        <end position="108"/>
    </location>
</feature>
<accession>A0A7S9KV43</accession>
<dbReference type="AlphaFoldDB" id="A0A7S9KV43"/>
<feature type="region of interest" description="Disordered" evidence="1">
    <location>
        <begin position="88"/>
        <end position="108"/>
    </location>
</feature>
<sequence length="108" mass="12087">MPILNILPVLKESALTDVSQESRPCGQRSSSQRLLCIHDIPEIISRPPTRSRTTAEKVQKRAPEMSKTHMYLQRRKLESLKSLLAASSTVSLRNQPRQSTSANSFLAS</sequence>